<name>A0A3E3E7I0_9FIRM</name>
<evidence type="ECO:0000313" key="2">
    <source>
        <dbReference type="Proteomes" id="UP000261032"/>
    </source>
</evidence>
<comment type="caution">
    <text evidence="1">The sequence shown here is derived from an EMBL/GenBank/DDBJ whole genome shotgun (WGS) entry which is preliminary data.</text>
</comment>
<sequence length="67" mass="8180">FILLEKQISNQYINTRDFNYCRLFCISQKIVRLFFLKNEKKSGEFYVSNKNANIVLWNKRNKSRINE</sequence>
<feature type="non-terminal residue" evidence="1">
    <location>
        <position position="1"/>
    </location>
</feature>
<proteinExistence type="predicted"/>
<accession>A0A3E3E7I0</accession>
<evidence type="ECO:0000313" key="1">
    <source>
        <dbReference type="EMBL" id="RGD77434.1"/>
    </source>
</evidence>
<gene>
    <name evidence="1" type="ORF">DXB93_17915</name>
</gene>
<dbReference type="Proteomes" id="UP000261032">
    <property type="component" value="Unassembled WGS sequence"/>
</dbReference>
<protein>
    <submittedName>
        <fullName evidence="1">Uncharacterized protein</fullName>
    </submittedName>
</protein>
<reference evidence="1 2" key="1">
    <citation type="submission" date="2018-08" db="EMBL/GenBank/DDBJ databases">
        <title>A genome reference for cultivated species of the human gut microbiota.</title>
        <authorList>
            <person name="Zou Y."/>
            <person name="Xue W."/>
            <person name="Luo G."/>
        </authorList>
    </citation>
    <scope>NUCLEOTIDE SEQUENCE [LARGE SCALE GENOMIC DNA]</scope>
    <source>
        <strain evidence="1 2">OM06-4</strain>
    </source>
</reference>
<organism evidence="1 2">
    <name type="scientific">Thomasclavelia ramosa</name>
    <dbReference type="NCBI Taxonomy" id="1547"/>
    <lineage>
        <taxon>Bacteria</taxon>
        <taxon>Bacillati</taxon>
        <taxon>Bacillota</taxon>
        <taxon>Erysipelotrichia</taxon>
        <taxon>Erysipelotrichales</taxon>
        <taxon>Coprobacillaceae</taxon>
        <taxon>Thomasclavelia</taxon>
    </lineage>
</organism>
<dbReference type="EMBL" id="QUSL01000056">
    <property type="protein sequence ID" value="RGD77434.1"/>
    <property type="molecule type" value="Genomic_DNA"/>
</dbReference>
<dbReference type="AlphaFoldDB" id="A0A3E3E7I0"/>